<proteinExistence type="predicted"/>
<dbReference type="GeneID" id="300577124"/>
<feature type="compositionally biased region" description="Basic and acidic residues" evidence="1">
    <location>
        <begin position="94"/>
        <end position="110"/>
    </location>
</feature>
<keyword evidence="3" id="KW-1185">Reference proteome</keyword>
<dbReference type="RefSeq" id="XP_073559150.1">
    <property type="nucleotide sequence ID" value="XM_073702674.1"/>
</dbReference>
<evidence type="ECO:0000313" key="2">
    <source>
        <dbReference type="EMBL" id="TFB02949.1"/>
    </source>
</evidence>
<protein>
    <submittedName>
        <fullName evidence="2">Uncharacterized protein</fullName>
    </submittedName>
</protein>
<comment type="caution">
    <text evidence="2">The sequence shown here is derived from an EMBL/GenBank/DDBJ whole genome shotgun (WGS) entry which is preliminary data.</text>
</comment>
<evidence type="ECO:0000256" key="1">
    <source>
        <dbReference type="SAM" id="MobiDB-lite"/>
    </source>
</evidence>
<sequence>MNPMVRGFSTAARVHPSILPHLHASPRRAPIRRWVKTAAVISAVVYASKTYLDLTRYSSSSSSSSSSHPSHSSHSHNHSHAKDIRAALQEQDNESLRRQRMMEDLYGGRESLEDLEKGVAEYARR</sequence>
<evidence type="ECO:0000313" key="3">
    <source>
        <dbReference type="Proteomes" id="UP001642720"/>
    </source>
</evidence>
<reference evidence="2 3" key="1">
    <citation type="submission" date="2018-01" db="EMBL/GenBank/DDBJ databases">
        <title>Genome characterization of the sugarcane-associated fungus Trichoderma ghanense CCMA-1212 and their application in lignocelulose bioconversion.</title>
        <authorList>
            <person name="Steindorff A.S."/>
            <person name="Mendes T.D."/>
            <person name="Vilela E.S.D."/>
            <person name="Rodrigues D.S."/>
            <person name="Formighieri E.F."/>
            <person name="Melo I.S."/>
            <person name="Favaro L.C.L."/>
        </authorList>
    </citation>
    <scope>NUCLEOTIDE SEQUENCE [LARGE SCALE GENOMIC DNA]</scope>
    <source>
        <strain evidence="2 3">CCMA-1212</strain>
    </source>
</reference>
<feature type="region of interest" description="Disordered" evidence="1">
    <location>
        <begin position="57"/>
        <end position="110"/>
    </location>
</feature>
<dbReference type="EMBL" id="PPTA01000006">
    <property type="protein sequence ID" value="TFB02949.1"/>
    <property type="molecule type" value="Genomic_DNA"/>
</dbReference>
<accession>A0ABY2H3U6</accession>
<name>A0ABY2H3U6_9HYPO</name>
<feature type="compositionally biased region" description="Low complexity" evidence="1">
    <location>
        <begin position="58"/>
        <end position="70"/>
    </location>
</feature>
<gene>
    <name evidence="2" type="ORF">CCMA1212_005413</name>
</gene>
<organism evidence="2 3">
    <name type="scientific">Trichoderma ghanense</name>
    <dbReference type="NCBI Taxonomy" id="65468"/>
    <lineage>
        <taxon>Eukaryota</taxon>
        <taxon>Fungi</taxon>
        <taxon>Dikarya</taxon>
        <taxon>Ascomycota</taxon>
        <taxon>Pezizomycotina</taxon>
        <taxon>Sordariomycetes</taxon>
        <taxon>Hypocreomycetidae</taxon>
        <taxon>Hypocreales</taxon>
        <taxon>Hypocreaceae</taxon>
        <taxon>Trichoderma</taxon>
    </lineage>
</organism>
<dbReference type="Proteomes" id="UP001642720">
    <property type="component" value="Unassembled WGS sequence"/>
</dbReference>